<gene>
    <name evidence="2" type="ORF">PPTG_03286</name>
</gene>
<dbReference type="RefSeq" id="XP_008894210.1">
    <property type="nucleotide sequence ID" value="XM_008895962.1"/>
</dbReference>
<evidence type="ECO:0000313" key="3">
    <source>
        <dbReference type="Proteomes" id="UP000018817"/>
    </source>
</evidence>
<dbReference type="VEuPathDB" id="FungiDB:PPTG_03286"/>
<feature type="region of interest" description="Disordered" evidence="1">
    <location>
        <begin position="126"/>
        <end position="146"/>
    </location>
</feature>
<feature type="compositionally biased region" description="Acidic residues" evidence="1">
    <location>
        <begin position="135"/>
        <end position="146"/>
    </location>
</feature>
<accession>W2R6A2</accession>
<proteinExistence type="predicted"/>
<reference evidence="3" key="1">
    <citation type="submission" date="2011-12" db="EMBL/GenBank/DDBJ databases">
        <authorList>
            <consortium name="The Broad Institute Genome Sequencing Platform"/>
            <person name="Russ C."/>
            <person name="Tyler B."/>
            <person name="Panabieres F."/>
            <person name="Shan W."/>
            <person name="Tripathy S."/>
            <person name="Grunwald N."/>
            <person name="Machado M."/>
            <person name="Young S.K."/>
            <person name="Zeng Q."/>
            <person name="Gargeya S."/>
            <person name="Fitzgerald M."/>
            <person name="Haas B."/>
            <person name="Abouelleil A."/>
            <person name="Alvarado L."/>
            <person name="Arachchi H.M."/>
            <person name="Berlin A."/>
            <person name="Chapman S.B."/>
            <person name="Gearin G."/>
            <person name="Goldberg J."/>
            <person name="Griggs A."/>
            <person name="Gujja S."/>
            <person name="Hansen M."/>
            <person name="Heiman D."/>
            <person name="Howarth C."/>
            <person name="Larimer J."/>
            <person name="Lui A."/>
            <person name="MacDonald P.J.P."/>
            <person name="McCowen C."/>
            <person name="Montmayeur A."/>
            <person name="Murphy C."/>
            <person name="Neiman D."/>
            <person name="Pearson M."/>
            <person name="Priest M."/>
            <person name="Roberts A."/>
            <person name="Saif S."/>
            <person name="Shea T."/>
            <person name="Sisk P."/>
            <person name="Stolte C."/>
            <person name="Sykes S."/>
            <person name="Wortman J."/>
            <person name="Nusbaum C."/>
            <person name="Birren B."/>
        </authorList>
    </citation>
    <scope>NUCLEOTIDE SEQUENCE [LARGE SCALE GENOMIC DNA]</scope>
    <source>
        <strain evidence="3">INRA-310</strain>
    </source>
</reference>
<evidence type="ECO:0000256" key="1">
    <source>
        <dbReference type="SAM" id="MobiDB-lite"/>
    </source>
</evidence>
<sequence length="146" mass="17094">MSRAAWTTVLHNQLLQLKLEDFELDPIATRQPSAPSRRKRRRPPQHIYKQYDDWVTVSGVQKWREHCSSGDAKNFLCPKALREYNGITKTCFQNLLEDFECGKSIPESLGKRVVFRRPTKFGRRNKTRRELLREEGDDTDDEGETA</sequence>
<protein>
    <submittedName>
        <fullName evidence="2">Uncharacterized protein</fullName>
    </submittedName>
</protein>
<evidence type="ECO:0000313" key="2">
    <source>
        <dbReference type="EMBL" id="ETN20244.1"/>
    </source>
</evidence>
<organism evidence="2 3">
    <name type="scientific">Phytophthora nicotianae (strain INRA-310)</name>
    <name type="common">Phytophthora parasitica</name>
    <dbReference type="NCBI Taxonomy" id="761204"/>
    <lineage>
        <taxon>Eukaryota</taxon>
        <taxon>Sar</taxon>
        <taxon>Stramenopiles</taxon>
        <taxon>Oomycota</taxon>
        <taxon>Peronosporomycetes</taxon>
        <taxon>Peronosporales</taxon>
        <taxon>Peronosporaceae</taxon>
        <taxon>Phytophthora</taxon>
    </lineage>
</organism>
<dbReference type="EMBL" id="KI669564">
    <property type="protein sequence ID" value="ETN20244.1"/>
    <property type="molecule type" value="Genomic_DNA"/>
</dbReference>
<dbReference type="Proteomes" id="UP000018817">
    <property type="component" value="Unassembled WGS sequence"/>
</dbReference>
<dbReference type="GeneID" id="20173467"/>
<name>W2R6A2_PHYN3</name>
<dbReference type="AlphaFoldDB" id="W2R6A2"/>
<reference evidence="2 3" key="2">
    <citation type="submission" date="2013-11" db="EMBL/GenBank/DDBJ databases">
        <title>The Genome Sequence of Phytophthora parasitica INRA-310.</title>
        <authorList>
            <consortium name="The Broad Institute Genomics Platform"/>
            <person name="Russ C."/>
            <person name="Tyler B."/>
            <person name="Panabieres F."/>
            <person name="Shan W."/>
            <person name="Tripathy S."/>
            <person name="Grunwald N."/>
            <person name="Machado M."/>
            <person name="Johnson C.S."/>
            <person name="Arredondo F."/>
            <person name="Hong C."/>
            <person name="Coffey M."/>
            <person name="Young S.K."/>
            <person name="Zeng Q."/>
            <person name="Gargeya S."/>
            <person name="Fitzgerald M."/>
            <person name="Abouelleil A."/>
            <person name="Alvarado L."/>
            <person name="Chapman S.B."/>
            <person name="Gainer-Dewar J."/>
            <person name="Goldberg J."/>
            <person name="Griggs A."/>
            <person name="Gujja S."/>
            <person name="Hansen M."/>
            <person name="Howarth C."/>
            <person name="Imamovic A."/>
            <person name="Ireland A."/>
            <person name="Larimer J."/>
            <person name="McCowan C."/>
            <person name="Murphy C."/>
            <person name="Pearson M."/>
            <person name="Poon T.W."/>
            <person name="Priest M."/>
            <person name="Roberts A."/>
            <person name="Saif S."/>
            <person name="Shea T."/>
            <person name="Sykes S."/>
            <person name="Wortman J."/>
            <person name="Nusbaum C."/>
            <person name="Birren B."/>
        </authorList>
    </citation>
    <scope>NUCLEOTIDE SEQUENCE [LARGE SCALE GENOMIC DNA]</scope>
    <source>
        <strain evidence="2 3">INRA-310</strain>
    </source>
</reference>
<dbReference type="OMA" id="HIYKQYD"/>